<sequence>MEKKRLLLFALFSIMGLAAFAQEIGNETAFVQTQTVYTEPRFITTDWNDKAETFYVYFDATKGNQGMMDATTCYAHTGVITTASTGDGDWKHDPTWGDNDPKYQMEKVGDNLWRLEITDGLKAYYGLAEGETVTRLAFVFRTEDVNASDKQEAKEADGTDIFYHLYEPGLNVVITSPSDGVMISENTTLTFTGESSQDADLEFTIEGPADWGTKTESVTAATSIETTQELTAQGTYTITLSAVSGEETASQSISILYEKPTEYAEMPEWMQEGINYNPETKTVGLAFRAPHNESVFVLGDFNNWTLSNEYKMNCWETRVTNPTSNPDDTPAESDVKIFWLEFRIDDPTQKYAFQYLVDGTKKISDPYATVILDPWNDEYIEEVIDPSLPDYPSAGDGLVSVLELEDNNPYQWSEASESFKIQDPDNLIIYELHIRDFCTDSRTGQGSLDCVLERLDYLEYLGVNAIELLPVTEFDGNDSWGYNPNHFFAYDKAYGDRNLYKQFIDECHKRGIAVIIDMVFNHATGINPFAALYYDGSATTDENPWFNRVARHPFNVFHDINHEYEGTRSYFKRVLQYWLKEYRVDGFRMDLSKGLTQNNTGNDAGAWSAYDATRIPILEDYC</sequence>
<organism evidence="4 5">
    <name type="scientific">Candidatus Enterocola intestinipullorum</name>
    <dbReference type="NCBI Taxonomy" id="2840783"/>
    <lineage>
        <taxon>Bacteria</taxon>
        <taxon>Pseudomonadati</taxon>
        <taxon>Bacteroidota</taxon>
        <taxon>Bacteroidia</taxon>
        <taxon>Bacteroidales</taxon>
        <taxon>Candidatus Enterocola</taxon>
    </lineage>
</organism>
<feature type="signal peptide" evidence="2">
    <location>
        <begin position="1"/>
        <end position="21"/>
    </location>
</feature>
<feature type="chain" id="PRO_5039359754" description="Glycosyl hydrolase family 13 catalytic domain-containing protein" evidence="2">
    <location>
        <begin position="22"/>
        <end position="622"/>
    </location>
</feature>
<evidence type="ECO:0000313" key="5">
    <source>
        <dbReference type="Proteomes" id="UP000823637"/>
    </source>
</evidence>
<feature type="domain" description="Glycosyl hydrolase family 13 catalytic" evidence="3">
    <location>
        <begin position="417"/>
        <end position="622"/>
    </location>
</feature>
<accession>A0A9D9EE70</accession>
<comment type="caution">
    <text evidence="4">The sequence shown here is derived from an EMBL/GenBank/DDBJ whole genome shotgun (WGS) entry which is preliminary data.</text>
</comment>
<reference evidence="4" key="2">
    <citation type="journal article" date="2021" name="PeerJ">
        <title>Extensive microbial diversity within the chicken gut microbiome revealed by metagenomics and culture.</title>
        <authorList>
            <person name="Gilroy R."/>
            <person name="Ravi A."/>
            <person name="Getino M."/>
            <person name="Pursley I."/>
            <person name="Horton D.L."/>
            <person name="Alikhan N.F."/>
            <person name="Baker D."/>
            <person name="Gharbi K."/>
            <person name="Hall N."/>
            <person name="Watson M."/>
            <person name="Adriaenssens E.M."/>
            <person name="Foster-Nyarko E."/>
            <person name="Jarju S."/>
            <person name="Secka A."/>
            <person name="Antonio M."/>
            <person name="Oren A."/>
            <person name="Chaudhuri R.R."/>
            <person name="La Ragione R."/>
            <person name="Hildebrand F."/>
            <person name="Pallen M.J."/>
        </authorList>
    </citation>
    <scope>NUCLEOTIDE SEQUENCE</scope>
    <source>
        <strain evidence="4">D3-1215</strain>
    </source>
</reference>
<dbReference type="Proteomes" id="UP000823637">
    <property type="component" value="Unassembled WGS sequence"/>
</dbReference>
<dbReference type="EMBL" id="JADIMR010000016">
    <property type="protein sequence ID" value="MBO8446352.1"/>
    <property type="molecule type" value="Genomic_DNA"/>
</dbReference>
<dbReference type="SUPFAM" id="SSF81296">
    <property type="entry name" value="E set domains"/>
    <property type="match status" value="1"/>
</dbReference>
<reference evidence="4" key="1">
    <citation type="submission" date="2020-10" db="EMBL/GenBank/DDBJ databases">
        <authorList>
            <person name="Gilroy R."/>
        </authorList>
    </citation>
    <scope>NUCLEOTIDE SEQUENCE</scope>
    <source>
        <strain evidence="4">D3-1215</strain>
    </source>
</reference>
<dbReference type="GO" id="GO:0005975">
    <property type="term" value="P:carbohydrate metabolic process"/>
    <property type="evidence" value="ECO:0007669"/>
    <property type="project" value="InterPro"/>
</dbReference>
<name>A0A9D9EE70_9BACT</name>
<gene>
    <name evidence="4" type="ORF">IAC32_01200</name>
</gene>
<proteinExistence type="inferred from homology"/>
<dbReference type="SUPFAM" id="SSF51445">
    <property type="entry name" value="(Trans)glycosidases"/>
    <property type="match status" value="1"/>
</dbReference>
<dbReference type="InterPro" id="IPR013783">
    <property type="entry name" value="Ig-like_fold"/>
</dbReference>
<evidence type="ECO:0000256" key="1">
    <source>
        <dbReference type="ARBA" id="ARBA00008061"/>
    </source>
</evidence>
<dbReference type="Pfam" id="PF00128">
    <property type="entry name" value="Alpha-amylase"/>
    <property type="match status" value="1"/>
</dbReference>
<dbReference type="InterPro" id="IPR006047">
    <property type="entry name" value="GH13_cat_dom"/>
</dbReference>
<evidence type="ECO:0000256" key="2">
    <source>
        <dbReference type="SAM" id="SignalP"/>
    </source>
</evidence>
<dbReference type="AlphaFoldDB" id="A0A9D9EE70"/>
<feature type="non-terminal residue" evidence="4">
    <location>
        <position position="622"/>
    </location>
</feature>
<dbReference type="InterPro" id="IPR017853">
    <property type="entry name" value="GH"/>
</dbReference>
<dbReference type="Gene3D" id="2.60.40.10">
    <property type="entry name" value="Immunoglobulins"/>
    <property type="match status" value="1"/>
</dbReference>
<keyword evidence="2" id="KW-0732">Signal</keyword>
<comment type="similarity">
    <text evidence="1">Belongs to the glycosyl hydrolase 13 family.</text>
</comment>
<evidence type="ECO:0000313" key="4">
    <source>
        <dbReference type="EMBL" id="MBO8446352.1"/>
    </source>
</evidence>
<dbReference type="InterPro" id="IPR014756">
    <property type="entry name" value="Ig_E-set"/>
</dbReference>
<dbReference type="SMART" id="SM00642">
    <property type="entry name" value="Aamy"/>
    <property type="match status" value="1"/>
</dbReference>
<dbReference type="Gene3D" id="3.20.20.80">
    <property type="entry name" value="Glycosidases"/>
    <property type="match status" value="1"/>
</dbReference>
<dbReference type="PANTHER" id="PTHR43002">
    <property type="entry name" value="GLYCOGEN DEBRANCHING ENZYME"/>
    <property type="match status" value="1"/>
</dbReference>
<evidence type="ECO:0000259" key="3">
    <source>
        <dbReference type="SMART" id="SM00642"/>
    </source>
</evidence>
<protein>
    <recommendedName>
        <fullName evidence="3">Glycosyl hydrolase family 13 catalytic domain-containing protein</fullName>
    </recommendedName>
</protein>